<evidence type="ECO:0000256" key="1">
    <source>
        <dbReference type="ARBA" id="ARBA00012528"/>
    </source>
</evidence>
<dbReference type="SMART" id="SM00091">
    <property type="entry name" value="PAS"/>
    <property type="match status" value="2"/>
</dbReference>
<dbReference type="InterPro" id="IPR000160">
    <property type="entry name" value="GGDEF_dom"/>
</dbReference>
<dbReference type="InterPro" id="IPR029787">
    <property type="entry name" value="Nucleotide_cyclase"/>
</dbReference>
<dbReference type="InterPro" id="IPR000700">
    <property type="entry name" value="PAS-assoc_C"/>
</dbReference>
<dbReference type="Proteomes" id="UP000814385">
    <property type="component" value="Unassembled WGS sequence"/>
</dbReference>
<evidence type="ECO:0000313" key="8">
    <source>
        <dbReference type="Proteomes" id="UP000814385"/>
    </source>
</evidence>
<accession>A0ABS9PCX4</accession>
<comment type="caution">
    <text evidence="7">The sequence shown here is derived from an EMBL/GenBank/DDBJ whole genome shotgun (WGS) entry which is preliminary data.</text>
</comment>
<dbReference type="InterPro" id="IPR035965">
    <property type="entry name" value="PAS-like_dom_sf"/>
</dbReference>
<dbReference type="PANTHER" id="PTHR45138">
    <property type="entry name" value="REGULATORY COMPONENTS OF SENSORY TRANSDUCTION SYSTEM"/>
    <property type="match status" value="1"/>
</dbReference>
<dbReference type="InterPro" id="IPR013655">
    <property type="entry name" value="PAS_fold_3"/>
</dbReference>
<feature type="domain" description="PAC" evidence="5">
    <location>
        <begin position="282"/>
        <end position="333"/>
    </location>
</feature>
<dbReference type="CDD" id="cd00130">
    <property type="entry name" value="PAS"/>
    <property type="match status" value="1"/>
</dbReference>
<feature type="domain" description="GGDEF" evidence="6">
    <location>
        <begin position="365"/>
        <end position="497"/>
    </location>
</feature>
<dbReference type="SUPFAM" id="SSF55073">
    <property type="entry name" value="Nucleotide cyclase"/>
    <property type="match status" value="1"/>
</dbReference>
<dbReference type="EC" id="2.7.7.65" evidence="1"/>
<dbReference type="InterPro" id="IPR001610">
    <property type="entry name" value="PAC"/>
</dbReference>
<dbReference type="NCBIfam" id="TIGR00254">
    <property type="entry name" value="GGDEF"/>
    <property type="match status" value="1"/>
</dbReference>
<feature type="domain" description="PAS" evidence="4">
    <location>
        <begin position="77"/>
        <end position="122"/>
    </location>
</feature>
<dbReference type="NCBIfam" id="TIGR00229">
    <property type="entry name" value="sensory_box"/>
    <property type="match status" value="1"/>
</dbReference>
<dbReference type="InterPro" id="IPR000014">
    <property type="entry name" value="PAS"/>
</dbReference>
<dbReference type="PANTHER" id="PTHR45138:SF9">
    <property type="entry name" value="DIGUANYLATE CYCLASE DGCM-RELATED"/>
    <property type="match status" value="1"/>
</dbReference>
<keyword evidence="3" id="KW-1133">Transmembrane helix</keyword>
<dbReference type="Pfam" id="PF08448">
    <property type="entry name" value="PAS_4"/>
    <property type="match status" value="1"/>
</dbReference>
<dbReference type="Gene3D" id="3.30.70.270">
    <property type="match status" value="1"/>
</dbReference>
<evidence type="ECO:0000256" key="3">
    <source>
        <dbReference type="SAM" id="Phobius"/>
    </source>
</evidence>
<dbReference type="PROSITE" id="PS50112">
    <property type="entry name" value="PAS"/>
    <property type="match status" value="2"/>
</dbReference>
<dbReference type="PROSITE" id="PS50887">
    <property type="entry name" value="GGDEF"/>
    <property type="match status" value="1"/>
</dbReference>
<evidence type="ECO:0000313" key="7">
    <source>
        <dbReference type="EMBL" id="MCG6659611.1"/>
    </source>
</evidence>
<proteinExistence type="predicted"/>
<evidence type="ECO:0000259" key="4">
    <source>
        <dbReference type="PROSITE" id="PS50112"/>
    </source>
</evidence>
<dbReference type="InterPro" id="IPR043128">
    <property type="entry name" value="Rev_trsase/Diguanyl_cyclase"/>
</dbReference>
<dbReference type="PROSITE" id="PS50113">
    <property type="entry name" value="PAC"/>
    <property type="match status" value="1"/>
</dbReference>
<protein>
    <recommendedName>
        <fullName evidence="1">diguanylate cyclase</fullName>
        <ecNumber evidence="1">2.7.7.65</ecNumber>
    </recommendedName>
</protein>
<keyword evidence="8" id="KW-1185">Reference proteome</keyword>
<keyword evidence="3" id="KW-0812">Transmembrane</keyword>
<name>A0ABS9PCX4_9GAMM</name>
<dbReference type="SMART" id="SM00267">
    <property type="entry name" value="GGDEF"/>
    <property type="match status" value="1"/>
</dbReference>
<evidence type="ECO:0000259" key="6">
    <source>
        <dbReference type="PROSITE" id="PS50887"/>
    </source>
</evidence>
<sequence length="508" mass="55746">MMNANAEQVPKDRRRGLARRWIGIAIAGSLPVGVAVVLLELAMGLGPALGLSGLTLLGLVAGGFRLERRDLGRQERDQAFARELLHHYPGAVMLVDGEGVVRQVCPQLEQRTGLSPESLLGRRLAGLDVDPLDGTLKHALDDCLASGEPWQGVVRCNTGGDAASTYQEAVLQPLTYPDGSLRVLVLMRDITQAWRSRLADQSELAHLRHLLGQVPAVVYQSCRDPRGRLTFFHISEGIRTLCGLTPQAVLDDPERLLERVHPDDQVAVEASVARSAVGLKLWHLEFRLISLDGSERWVEGLAMPERLAGGYTLWHGVLFDATQRKASEEQLGRLAYTDSLTGVLNRRAFFERGADVHAQARRQRRTLPVAMLDLDHFKQLNDRFGHAAGDLALQFFAEVCRESLRPYDLLGRLGGEEFALLLVDTEVDDAWVILDRLREAVGAIELDLGGHGVRFSVSIGLACLPPEGSLEATLSAADQALYQAKQAGRNRIVSVRERPVDASTTLPH</sequence>
<dbReference type="Gene3D" id="3.30.450.20">
    <property type="entry name" value="PAS domain"/>
    <property type="match status" value="2"/>
</dbReference>
<dbReference type="Pfam" id="PF08447">
    <property type="entry name" value="PAS_3"/>
    <property type="match status" value="1"/>
</dbReference>
<dbReference type="InterPro" id="IPR013656">
    <property type="entry name" value="PAS_4"/>
</dbReference>
<dbReference type="InterPro" id="IPR050469">
    <property type="entry name" value="Diguanylate_Cyclase"/>
</dbReference>
<gene>
    <name evidence="7" type="ORF">HOP52_17815</name>
</gene>
<keyword evidence="3" id="KW-0472">Membrane</keyword>
<feature type="domain" description="PAS" evidence="4">
    <location>
        <begin position="224"/>
        <end position="279"/>
    </location>
</feature>
<dbReference type="SMART" id="SM00086">
    <property type="entry name" value="PAC"/>
    <property type="match status" value="1"/>
</dbReference>
<comment type="catalytic activity">
    <reaction evidence="2">
        <text>2 GTP = 3',3'-c-di-GMP + 2 diphosphate</text>
        <dbReference type="Rhea" id="RHEA:24898"/>
        <dbReference type="ChEBI" id="CHEBI:33019"/>
        <dbReference type="ChEBI" id="CHEBI:37565"/>
        <dbReference type="ChEBI" id="CHEBI:58805"/>
        <dbReference type="EC" id="2.7.7.65"/>
    </reaction>
</comment>
<evidence type="ECO:0000259" key="5">
    <source>
        <dbReference type="PROSITE" id="PS50113"/>
    </source>
</evidence>
<dbReference type="SUPFAM" id="SSF55785">
    <property type="entry name" value="PYP-like sensor domain (PAS domain)"/>
    <property type="match status" value="2"/>
</dbReference>
<feature type="transmembrane region" description="Helical" evidence="3">
    <location>
        <begin position="21"/>
        <end position="39"/>
    </location>
</feature>
<dbReference type="Pfam" id="PF00990">
    <property type="entry name" value="GGDEF"/>
    <property type="match status" value="1"/>
</dbReference>
<dbReference type="EMBL" id="JABFUC010000018">
    <property type="protein sequence ID" value="MCG6659611.1"/>
    <property type="molecule type" value="Genomic_DNA"/>
</dbReference>
<dbReference type="CDD" id="cd01949">
    <property type="entry name" value="GGDEF"/>
    <property type="match status" value="1"/>
</dbReference>
<organism evidence="7 8">
    <name type="scientific">Billgrantia campisalis</name>
    <dbReference type="NCBI Taxonomy" id="74661"/>
    <lineage>
        <taxon>Bacteria</taxon>
        <taxon>Pseudomonadati</taxon>
        <taxon>Pseudomonadota</taxon>
        <taxon>Gammaproteobacteria</taxon>
        <taxon>Oceanospirillales</taxon>
        <taxon>Halomonadaceae</taxon>
        <taxon>Billgrantia</taxon>
    </lineage>
</organism>
<evidence type="ECO:0000256" key="2">
    <source>
        <dbReference type="ARBA" id="ARBA00034247"/>
    </source>
</evidence>
<reference evidence="7 8" key="1">
    <citation type="submission" date="2020-05" db="EMBL/GenBank/DDBJ databases">
        <title>Comparative genomic analysis of denitrifying bacteria from Halomonas genus.</title>
        <authorList>
            <person name="Wang L."/>
            <person name="Shao Z."/>
        </authorList>
    </citation>
    <scope>NUCLEOTIDE SEQUENCE [LARGE SCALE GENOMIC DNA]</scope>
    <source>
        <strain evidence="7 8">A4</strain>
    </source>
</reference>